<gene>
    <name evidence="5" type="ORF">BJI67_01500</name>
</gene>
<organism evidence="5 6">
    <name type="scientific">Acidihalobacter aeolianus</name>
    <dbReference type="NCBI Taxonomy" id="2792603"/>
    <lineage>
        <taxon>Bacteria</taxon>
        <taxon>Pseudomonadati</taxon>
        <taxon>Pseudomonadota</taxon>
        <taxon>Gammaproteobacteria</taxon>
        <taxon>Chromatiales</taxon>
        <taxon>Ectothiorhodospiraceae</taxon>
        <taxon>Acidihalobacter</taxon>
    </lineage>
</organism>
<accession>A0A1D8K4P4</accession>
<name>A0A1D8K4P4_9GAMM</name>
<keyword evidence="6" id="KW-1185">Reference proteome</keyword>
<reference evidence="5 6" key="1">
    <citation type="submission" date="2016-09" db="EMBL/GenBank/DDBJ databases">
        <title>Acidihalobacter prosperus V6 (DSM14174).</title>
        <authorList>
            <person name="Khaleque H.N."/>
            <person name="Ramsay J.P."/>
            <person name="Murphy R.J.T."/>
            <person name="Kaksonen A.H."/>
            <person name="Boxall N.J."/>
            <person name="Watkin E.L.J."/>
        </authorList>
    </citation>
    <scope>NUCLEOTIDE SEQUENCE [LARGE SCALE GENOMIC DNA]</scope>
    <source>
        <strain evidence="5 6">V6</strain>
    </source>
</reference>
<dbReference type="KEGG" id="aaeo:BJI67_01500"/>
<evidence type="ECO:0000313" key="6">
    <source>
        <dbReference type="Proteomes" id="UP000095342"/>
    </source>
</evidence>
<sequence>MNKRGNVMLSKKLSKTVLAALAAGTLSMAAVSAHAECTTTIGGVMALTGSLGALGQQIGRGAQLAVSNINQAGGVNGCELKLALYDDQTQPSVGVDAAKKLVDISHVPVIVGALSSGVSMAILTSVTSSAHVVQISPASTSPSFTELAMEGKTGGYWFRTVPSDALQGTAMAMLAHQHHLKSVAVMYINNPYGSGLSGKFTEYFKKMGGKVTAEVPYNENQPSYRSEVNQALSGKPQALFLIGYPGDGTTVAREWVSAGGPMTFLLPDGLESQKFVDDVGAKYMKTVYGTAAGSEKTPSLGVFKADFKKKYGSFPTQAYMTNAYDAVMIAALAMESAKSDKAMAIRDNIRKVTGMGGTTIYAGIDGFKKAKKLLMEGKKIHYVGASGPLTFDQYGDVTAPMVVWTVKGGKVAQTGMIKVAAINKVLKKYAK</sequence>
<dbReference type="CDD" id="cd06346">
    <property type="entry name" value="PBP1_ABC_ligand_binding-like"/>
    <property type="match status" value="1"/>
</dbReference>
<dbReference type="Gene3D" id="3.40.50.2300">
    <property type="match status" value="2"/>
</dbReference>
<protein>
    <recommendedName>
        <fullName evidence="4">Leucine-binding protein domain-containing protein</fullName>
    </recommendedName>
</protein>
<evidence type="ECO:0000256" key="1">
    <source>
        <dbReference type="ARBA" id="ARBA00010062"/>
    </source>
</evidence>
<comment type="similarity">
    <text evidence="1">Belongs to the leucine-binding protein family.</text>
</comment>
<evidence type="ECO:0000313" key="5">
    <source>
        <dbReference type="EMBL" id="AOV15923.1"/>
    </source>
</evidence>
<evidence type="ECO:0000256" key="2">
    <source>
        <dbReference type="ARBA" id="ARBA00022729"/>
    </source>
</evidence>
<dbReference type="InterPro" id="IPR028081">
    <property type="entry name" value="Leu-bd"/>
</dbReference>
<dbReference type="AlphaFoldDB" id="A0A1D8K4P4"/>
<evidence type="ECO:0000259" key="4">
    <source>
        <dbReference type="Pfam" id="PF13458"/>
    </source>
</evidence>
<proteinExistence type="inferred from homology"/>
<feature type="chain" id="PRO_5009109728" description="Leucine-binding protein domain-containing protein" evidence="3">
    <location>
        <begin position="36"/>
        <end position="431"/>
    </location>
</feature>
<dbReference type="EMBL" id="CP017448">
    <property type="protein sequence ID" value="AOV15923.1"/>
    <property type="molecule type" value="Genomic_DNA"/>
</dbReference>
<dbReference type="SUPFAM" id="SSF53822">
    <property type="entry name" value="Periplasmic binding protein-like I"/>
    <property type="match status" value="1"/>
</dbReference>
<dbReference type="Pfam" id="PF13458">
    <property type="entry name" value="Peripla_BP_6"/>
    <property type="match status" value="1"/>
</dbReference>
<evidence type="ECO:0000256" key="3">
    <source>
        <dbReference type="SAM" id="SignalP"/>
    </source>
</evidence>
<feature type="domain" description="Leucine-binding protein" evidence="4">
    <location>
        <begin position="39"/>
        <end position="355"/>
    </location>
</feature>
<feature type="signal peptide" evidence="3">
    <location>
        <begin position="1"/>
        <end position="35"/>
    </location>
</feature>
<dbReference type="InterPro" id="IPR028082">
    <property type="entry name" value="Peripla_BP_I"/>
</dbReference>
<dbReference type="PANTHER" id="PTHR30483">
    <property type="entry name" value="LEUCINE-SPECIFIC-BINDING PROTEIN"/>
    <property type="match status" value="1"/>
</dbReference>
<dbReference type="PANTHER" id="PTHR30483:SF6">
    <property type="entry name" value="PERIPLASMIC BINDING PROTEIN OF ABC TRANSPORTER FOR NATURAL AMINO ACIDS"/>
    <property type="match status" value="1"/>
</dbReference>
<dbReference type="InterPro" id="IPR051010">
    <property type="entry name" value="BCAA_transport"/>
</dbReference>
<keyword evidence="2 3" id="KW-0732">Signal</keyword>
<dbReference type="Proteomes" id="UP000095342">
    <property type="component" value="Chromosome"/>
</dbReference>